<comment type="caution">
    <text evidence="2">The sequence shown here is derived from an EMBL/GenBank/DDBJ whole genome shotgun (WGS) entry which is preliminary data.</text>
</comment>
<proteinExistence type="predicted"/>
<gene>
    <name evidence="2" type="ORF">PAPOLLO_LOCUS15808</name>
</gene>
<evidence type="ECO:0000256" key="1">
    <source>
        <dbReference type="SAM" id="SignalP"/>
    </source>
</evidence>
<keyword evidence="1" id="KW-0732">Signal</keyword>
<sequence length="110" mass="11340">MKTFVTLLALLAVAVANPLPLVQIFVNIGGQTSIMEPGFPAIDRPTPESVVVVPEPVILPEPVLPGGVASEPAELPEAVLPEVVVPVPLPAPALPEVIVPVPVIAPENIN</sequence>
<dbReference type="Proteomes" id="UP000691718">
    <property type="component" value="Unassembled WGS sequence"/>
</dbReference>
<protein>
    <submittedName>
        <fullName evidence="2">(apollo) hypothetical protein</fullName>
    </submittedName>
</protein>
<organism evidence="2 3">
    <name type="scientific">Parnassius apollo</name>
    <name type="common">Apollo butterfly</name>
    <name type="synonym">Papilio apollo</name>
    <dbReference type="NCBI Taxonomy" id="110799"/>
    <lineage>
        <taxon>Eukaryota</taxon>
        <taxon>Metazoa</taxon>
        <taxon>Ecdysozoa</taxon>
        <taxon>Arthropoda</taxon>
        <taxon>Hexapoda</taxon>
        <taxon>Insecta</taxon>
        <taxon>Pterygota</taxon>
        <taxon>Neoptera</taxon>
        <taxon>Endopterygota</taxon>
        <taxon>Lepidoptera</taxon>
        <taxon>Glossata</taxon>
        <taxon>Ditrysia</taxon>
        <taxon>Papilionoidea</taxon>
        <taxon>Papilionidae</taxon>
        <taxon>Parnassiinae</taxon>
        <taxon>Parnassini</taxon>
        <taxon>Parnassius</taxon>
        <taxon>Parnassius</taxon>
    </lineage>
</organism>
<feature type="chain" id="PRO_5035779296" evidence="1">
    <location>
        <begin position="17"/>
        <end position="110"/>
    </location>
</feature>
<keyword evidence="3" id="KW-1185">Reference proteome</keyword>
<name>A0A8S3X9Q9_PARAO</name>
<dbReference type="AlphaFoldDB" id="A0A8S3X9Q9"/>
<accession>A0A8S3X9Q9</accession>
<evidence type="ECO:0000313" key="3">
    <source>
        <dbReference type="Proteomes" id="UP000691718"/>
    </source>
</evidence>
<reference evidence="2" key="1">
    <citation type="submission" date="2021-04" db="EMBL/GenBank/DDBJ databases">
        <authorList>
            <person name="Tunstrom K."/>
        </authorList>
    </citation>
    <scope>NUCLEOTIDE SEQUENCE</scope>
</reference>
<dbReference type="EMBL" id="CAJQZP010001037">
    <property type="protein sequence ID" value="CAG5012511.1"/>
    <property type="molecule type" value="Genomic_DNA"/>
</dbReference>
<feature type="signal peptide" evidence="1">
    <location>
        <begin position="1"/>
        <end position="16"/>
    </location>
</feature>
<evidence type="ECO:0000313" key="2">
    <source>
        <dbReference type="EMBL" id="CAG5012511.1"/>
    </source>
</evidence>